<keyword evidence="3" id="KW-0732">Signal</keyword>
<comment type="caution">
    <text evidence="8">The sequence shown here is derived from an EMBL/GenBank/DDBJ whole genome shotgun (WGS) entry which is preliminary data.</text>
</comment>
<evidence type="ECO:0000256" key="4">
    <source>
        <dbReference type="ARBA" id="ARBA00023088"/>
    </source>
</evidence>
<feature type="transmembrane region" description="Helical" evidence="6">
    <location>
        <begin position="237"/>
        <end position="256"/>
    </location>
</feature>
<evidence type="ECO:0000259" key="7">
    <source>
        <dbReference type="Pfam" id="PF00746"/>
    </source>
</evidence>
<dbReference type="Proteomes" id="UP001500755">
    <property type="component" value="Unassembled WGS sequence"/>
</dbReference>
<evidence type="ECO:0000313" key="9">
    <source>
        <dbReference type="Proteomes" id="UP001500755"/>
    </source>
</evidence>
<evidence type="ECO:0000256" key="5">
    <source>
        <dbReference type="SAM" id="MobiDB-lite"/>
    </source>
</evidence>
<proteinExistence type="predicted"/>
<dbReference type="NCBIfam" id="TIGR01167">
    <property type="entry name" value="LPXTG_anchor"/>
    <property type="match status" value="1"/>
</dbReference>
<keyword evidence="1" id="KW-0134">Cell wall</keyword>
<keyword evidence="6" id="KW-0812">Transmembrane</keyword>
<evidence type="ECO:0000256" key="1">
    <source>
        <dbReference type="ARBA" id="ARBA00022512"/>
    </source>
</evidence>
<dbReference type="EMBL" id="BAAANO010000010">
    <property type="protein sequence ID" value="GAA2004164.1"/>
    <property type="molecule type" value="Genomic_DNA"/>
</dbReference>
<keyword evidence="4" id="KW-0572">Peptidoglycan-anchor</keyword>
<feature type="region of interest" description="Disordered" evidence="5">
    <location>
        <begin position="204"/>
        <end position="227"/>
    </location>
</feature>
<evidence type="ECO:0000256" key="6">
    <source>
        <dbReference type="SAM" id="Phobius"/>
    </source>
</evidence>
<dbReference type="RefSeq" id="WP_344307866.1">
    <property type="nucleotide sequence ID" value="NZ_BAAANO010000010.1"/>
</dbReference>
<evidence type="ECO:0000313" key="8">
    <source>
        <dbReference type="EMBL" id="GAA2004164.1"/>
    </source>
</evidence>
<dbReference type="InterPro" id="IPR019931">
    <property type="entry name" value="LPXTG_anchor"/>
</dbReference>
<keyword evidence="6" id="KW-0472">Membrane</keyword>
<keyword evidence="2" id="KW-0964">Secreted</keyword>
<sequence>MRISQIDGDMNPIGEDVFLDVPFDEHGSFTLPIDAELLDGAGDGLPGTWRVAIVTGGDTAEDGTVGEVAWYGDFTITAGEDTGDGSDDGTVDASLALSPGSLSLGEIAANSEADGTTGFLAAISGLAPSTTYDFLVLHSEDPMAGGTQWTFDTDENGAASFAIPELSRPDDASILGEWTAAVNGSAPDDRDWIVDTTFTVTAEAAAGGSADDSETGGDTTGDGDGASGTLPYTGATLNALGIAGSLLAVGAAVLLITRRGRN</sequence>
<dbReference type="Pfam" id="PF00746">
    <property type="entry name" value="Gram_pos_anchor"/>
    <property type="match status" value="1"/>
</dbReference>
<reference evidence="9" key="1">
    <citation type="journal article" date="2019" name="Int. J. Syst. Evol. Microbiol.">
        <title>The Global Catalogue of Microorganisms (GCM) 10K type strain sequencing project: providing services to taxonomists for standard genome sequencing and annotation.</title>
        <authorList>
            <consortium name="The Broad Institute Genomics Platform"/>
            <consortium name="The Broad Institute Genome Sequencing Center for Infectious Disease"/>
            <person name="Wu L."/>
            <person name="Ma J."/>
        </authorList>
    </citation>
    <scope>NUCLEOTIDE SEQUENCE [LARGE SCALE GENOMIC DNA]</scope>
    <source>
        <strain evidence="9">JCM 14546</strain>
    </source>
</reference>
<evidence type="ECO:0000256" key="3">
    <source>
        <dbReference type="ARBA" id="ARBA00022729"/>
    </source>
</evidence>
<gene>
    <name evidence="8" type="ORF">GCM10009755_11850</name>
</gene>
<feature type="domain" description="Gram-positive cocci surface proteins LPxTG" evidence="7">
    <location>
        <begin position="226"/>
        <end position="259"/>
    </location>
</feature>
<name>A0ABP5EUE5_9MICO</name>
<accession>A0ABP5EUE5</accession>
<protein>
    <recommendedName>
        <fullName evidence="7">Gram-positive cocci surface proteins LPxTG domain-containing protein</fullName>
    </recommendedName>
</protein>
<evidence type="ECO:0000256" key="2">
    <source>
        <dbReference type="ARBA" id="ARBA00022525"/>
    </source>
</evidence>
<keyword evidence="9" id="KW-1185">Reference proteome</keyword>
<keyword evidence="6" id="KW-1133">Transmembrane helix</keyword>
<organism evidence="8 9">
    <name type="scientific">Brevibacterium samyangense</name>
    <dbReference type="NCBI Taxonomy" id="366888"/>
    <lineage>
        <taxon>Bacteria</taxon>
        <taxon>Bacillati</taxon>
        <taxon>Actinomycetota</taxon>
        <taxon>Actinomycetes</taxon>
        <taxon>Micrococcales</taxon>
        <taxon>Brevibacteriaceae</taxon>
        <taxon>Brevibacterium</taxon>
    </lineage>
</organism>